<sequence length="199" mass="23108">MIVAYERAGLVAHSKRLLHELKRPDNIPRETAIHILAGAGRVEEATWVFRQAVDNGEVKDIAVFERMIDLFSKYKRYTNVIEVFDRMREKGYFPDSNVIALVLNAYGKLHEFEKANSVYMELQNEGCVFPDEVHFQMLSLMGARRDFDMVETLFERLKLDPNIHKKDLHHVVAGIYERANRLNDASRIVNQMSDEGILR</sequence>
<dbReference type="PANTHER" id="PTHR47447:SF17">
    <property type="entry name" value="OS12G0638900 PROTEIN"/>
    <property type="match status" value="1"/>
</dbReference>
<keyword evidence="5" id="KW-1185">Reference proteome</keyword>
<evidence type="ECO:0000256" key="3">
    <source>
        <dbReference type="PROSITE-ProRule" id="PRU00708"/>
    </source>
</evidence>
<dbReference type="InterPro" id="IPR011990">
    <property type="entry name" value="TPR-like_helical_dom_sf"/>
</dbReference>
<dbReference type="NCBIfam" id="TIGR00756">
    <property type="entry name" value="PPR"/>
    <property type="match status" value="2"/>
</dbReference>
<dbReference type="Pfam" id="PF01535">
    <property type="entry name" value="PPR"/>
    <property type="match status" value="2"/>
</dbReference>
<comment type="caution">
    <text evidence="4">The sequence shown here is derived from an EMBL/GenBank/DDBJ whole genome shotgun (WGS) entry which is preliminary data.</text>
</comment>
<dbReference type="Proteomes" id="UP000231279">
    <property type="component" value="Unassembled WGS sequence"/>
</dbReference>
<dbReference type="OrthoDB" id="185373at2759"/>
<evidence type="ECO:0000313" key="5">
    <source>
        <dbReference type="Proteomes" id="UP000231279"/>
    </source>
</evidence>
<dbReference type="STRING" id="429701.A0A2G9G7Z3"/>
<keyword evidence="2" id="KW-0677">Repeat</keyword>
<accession>A0A2G9G7Z3</accession>
<reference evidence="5" key="1">
    <citation type="journal article" date="2018" name="Gigascience">
        <title>Genome assembly of the Pink Ipe (Handroanthus impetiginosus, Bignoniaceae), a highly valued, ecologically keystone Neotropical timber forest tree.</title>
        <authorList>
            <person name="Silva-Junior O.B."/>
            <person name="Grattapaglia D."/>
            <person name="Novaes E."/>
            <person name="Collevatti R.G."/>
        </authorList>
    </citation>
    <scope>NUCLEOTIDE SEQUENCE [LARGE SCALE GENOMIC DNA]</scope>
    <source>
        <strain evidence="5">cv. UFG-1</strain>
    </source>
</reference>
<proteinExistence type="inferred from homology"/>
<evidence type="ECO:0008006" key="6">
    <source>
        <dbReference type="Google" id="ProtNLM"/>
    </source>
</evidence>
<evidence type="ECO:0000256" key="1">
    <source>
        <dbReference type="ARBA" id="ARBA00007626"/>
    </source>
</evidence>
<dbReference type="EMBL" id="NKXS01006432">
    <property type="protein sequence ID" value="PIN01407.1"/>
    <property type="molecule type" value="Genomic_DNA"/>
</dbReference>
<dbReference type="AlphaFoldDB" id="A0A2G9G7Z3"/>
<dbReference type="Gene3D" id="1.25.40.10">
    <property type="entry name" value="Tetratricopeptide repeat domain"/>
    <property type="match status" value="1"/>
</dbReference>
<gene>
    <name evidence="4" type="ORF">CDL12_26083</name>
</gene>
<evidence type="ECO:0000313" key="4">
    <source>
        <dbReference type="EMBL" id="PIN01407.1"/>
    </source>
</evidence>
<feature type="repeat" description="PPR" evidence="3">
    <location>
        <begin position="60"/>
        <end position="94"/>
    </location>
</feature>
<name>A0A2G9G7Z3_9LAMI</name>
<dbReference type="PANTHER" id="PTHR47447">
    <property type="entry name" value="OS03G0856100 PROTEIN"/>
    <property type="match status" value="1"/>
</dbReference>
<dbReference type="PROSITE" id="PS51375">
    <property type="entry name" value="PPR"/>
    <property type="match status" value="1"/>
</dbReference>
<dbReference type="InterPro" id="IPR002885">
    <property type="entry name" value="PPR_rpt"/>
</dbReference>
<protein>
    <recommendedName>
        <fullName evidence="6">Pentacotripeptide-repeat region of PRORP domain-containing protein</fullName>
    </recommendedName>
</protein>
<organism evidence="4 5">
    <name type="scientific">Handroanthus impetiginosus</name>
    <dbReference type="NCBI Taxonomy" id="429701"/>
    <lineage>
        <taxon>Eukaryota</taxon>
        <taxon>Viridiplantae</taxon>
        <taxon>Streptophyta</taxon>
        <taxon>Embryophyta</taxon>
        <taxon>Tracheophyta</taxon>
        <taxon>Spermatophyta</taxon>
        <taxon>Magnoliopsida</taxon>
        <taxon>eudicotyledons</taxon>
        <taxon>Gunneridae</taxon>
        <taxon>Pentapetalae</taxon>
        <taxon>asterids</taxon>
        <taxon>lamiids</taxon>
        <taxon>Lamiales</taxon>
        <taxon>Bignoniaceae</taxon>
        <taxon>Crescentiina</taxon>
        <taxon>Tabebuia alliance</taxon>
        <taxon>Handroanthus</taxon>
    </lineage>
</organism>
<comment type="similarity">
    <text evidence="1">Belongs to the PPR family. P subfamily.</text>
</comment>
<evidence type="ECO:0000256" key="2">
    <source>
        <dbReference type="ARBA" id="ARBA00022737"/>
    </source>
</evidence>